<comment type="caution">
    <text evidence="2">The sequence shown here is derived from an EMBL/GenBank/DDBJ whole genome shotgun (WGS) entry which is preliminary data.</text>
</comment>
<name>A0A8T2RAL1_CERRI</name>
<keyword evidence="3" id="KW-1185">Reference proteome</keyword>
<gene>
    <name evidence="2" type="ORF">KP509_28G000200</name>
</gene>
<evidence type="ECO:0000313" key="2">
    <source>
        <dbReference type="EMBL" id="KAH7292814.1"/>
    </source>
</evidence>
<dbReference type="Proteomes" id="UP000825935">
    <property type="component" value="Chromosome 28"/>
</dbReference>
<dbReference type="InterPro" id="IPR038938">
    <property type="entry name" value="D27-like"/>
</dbReference>
<dbReference type="PANTHER" id="PTHR33591">
    <property type="entry name" value="BETA-CAROTENE ISOMERASE D27"/>
    <property type="match status" value="1"/>
</dbReference>
<accession>A0A8T2RAL1</accession>
<dbReference type="OrthoDB" id="416096at2759"/>
<reference evidence="2" key="1">
    <citation type="submission" date="2021-08" db="EMBL/GenBank/DDBJ databases">
        <title>WGS assembly of Ceratopteris richardii.</title>
        <authorList>
            <person name="Marchant D.B."/>
            <person name="Chen G."/>
            <person name="Jenkins J."/>
            <person name="Shu S."/>
            <person name="Leebens-Mack J."/>
            <person name="Grimwood J."/>
            <person name="Schmutz J."/>
            <person name="Soltis P."/>
            <person name="Soltis D."/>
            <person name="Chen Z.-H."/>
        </authorList>
    </citation>
    <scope>NUCLEOTIDE SEQUENCE</scope>
    <source>
        <strain evidence="2">Whitten #5841</strain>
        <tissue evidence="2">Leaf</tissue>
    </source>
</reference>
<organism evidence="2 3">
    <name type="scientific">Ceratopteris richardii</name>
    <name type="common">Triangle waterfern</name>
    <dbReference type="NCBI Taxonomy" id="49495"/>
    <lineage>
        <taxon>Eukaryota</taxon>
        <taxon>Viridiplantae</taxon>
        <taxon>Streptophyta</taxon>
        <taxon>Embryophyta</taxon>
        <taxon>Tracheophyta</taxon>
        <taxon>Polypodiopsida</taxon>
        <taxon>Polypodiidae</taxon>
        <taxon>Polypodiales</taxon>
        <taxon>Pteridineae</taxon>
        <taxon>Pteridaceae</taxon>
        <taxon>Parkerioideae</taxon>
        <taxon>Ceratopteris</taxon>
    </lineage>
</organism>
<dbReference type="Pfam" id="PF13225">
    <property type="entry name" value="D27-like_C"/>
    <property type="match status" value="1"/>
</dbReference>
<proteinExistence type="predicted"/>
<feature type="domain" description="Beta-carotene isomerase D27-like C-terminal" evidence="1">
    <location>
        <begin position="146"/>
        <end position="225"/>
    </location>
</feature>
<evidence type="ECO:0000259" key="1">
    <source>
        <dbReference type="Pfam" id="PF13225"/>
    </source>
</evidence>
<dbReference type="OMA" id="VMEPNFS"/>
<evidence type="ECO:0000313" key="3">
    <source>
        <dbReference type="Proteomes" id="UP000825935"/>
    </source>
</evidence>
<dbReference type="GO" id="GO:0005506">
    <property type="term" value="F:iron ion binding"/>
    <property type="evidence" value="ECO:0007669"/>
    <property type="project" value="InterPro"/>
</dbReference>
<dbReference type="PANTHER" id="PTHR33591:SF2">
    <property type="entry name" value="BETA-CAROTENE ISOMERASE D27"/>
    <property type="match status" value="1"/>
</dbReference>
<dbReference type="AlphaFoldDB" id="A0A8T2RAL1"/>
<dbReference type="EMBL" id="CM035433">
    <property type="protein sequence ID" value="KAH7292814.1"/>
    <property type="molecule type" value="Genomic_DNA"/>
</dbReference>
<sequence length="263" mass="29269">MIHMVTFSAVTLTATTTKTPNHDSLLPRRSLFNVRSELVKVKSPVHQTYSPTLPDKVFLHLFRNKMAQEAGWDSGKPGYEGLIEIANHLFNKSKDRMEVEAASVRILKSLFPPLLLPLFRALIAPLFEGKIAAVLTARVTQATCQWLMGHCSVNAVEIHDGTLLESGVLVERCKYLEESKCAGICVHTCKMPSQKFITEYMGVPLTMEPNFEDLSCQFKFGVTAPLRMDDESFKTHCLDICPAVSSNETYTKACNTKGCPRVG</sequence>
<dbReference type="InterPro" id="IPR025114">
    <property type="entry name" value="D27-like_C"/>
</dbReference>
<protein>
    <recommendedName>
        <fullName evidence="1">Beta-carotene isomerase D27-like C-terminal domain-containing protein</fullName>
    </recommendedName>
</protein>